<protein>
    <submittedName>
        <fullName evidence="1">Uncharacterized protein</fullName>
    </submittedName>
</protein>
<keyword evidence="2" id="KW-1185">Reference proteome</keyword>
<comment type="caution">
    <text evidence="1">The sequence shown here is derived from an EMBL/GenBank/DDBJ whole genome shotgun (WGS) entry which is preliminary data.</text>
</comment>
<accession>A0ABV2VTH7</accession>
<name>A0ABV2VTH7_9ACTN</name>
<dbReference type="EMBL" id="JBEXRX010000151">
    <property type="protein sequence ID" value="MEU0156098.1"/>
    <property type="molecule type" value="Genomic_DNA"/>
</dbReference>
<sequence>MIDTDTVDERHGALVEVNEPVPQCLLDHQQGVIVHQRVHLVAQHAIGVDTAQVFEALPGALGDARIEVQLGCDLLLVLGGVVGTHLHA</sequence>
<organism evidence="1 2">
    <name type="scientific">Micromonospora fulviviridis</name>
    <dbReference type="NCBI Taxonomy" id="47860"/>
    <lineage>
        <taxon>Bacteria</taxon>
        <taxon>Bacillati</taxon>
        <taxon>Actinomycetota</taxon>
        <taxon>Actinomycetes</taxon>
        <taxon>Micromonosporales</taxon>
        <taxon>Micromonosporaceae</taxon>
        <taxon>Micromonospora</taxon>
    </lineage>
</organism>
<dbReference type="RefSeq" id="WP_355667633.1">
    <property type="nucleotide sequence ID" value="NZ_JBEXRX010000151.1"/>
</dbReference>
<evidence type="ECO:0000313" key="2">
    <source>
        <dbReference type="Proteomes" id="UP001550348"/>
    </source>
</evidence>
<reference evidence="1 2" key="1">
    <citation type="submission" date="2024-06" db="EMBL/GenBank/DDBJ databases">
        <title>The Natural Products Discovery Center: Release of the First 8490 Sequenced Strains for Exploring Actinobacteria Biosynthetic Diversity.</title>
        <authorList>
            <person name="Kalkreuter E."/>
            <person name="Kautsar S.A."/>
            <person name="Yang D."/>
            <person name="Bader C.D."/>
            <person name="Teijaro C.N."/>
            <person name="Fluegel L."/>
            <person name="Davis C.M."/>
            <person name="Simpson J.R."/>
            <person name="Lauterbach L."/>
            <person name="Steele A.D."/>
            <person name="Gui C."/>
            <person name="Meng S."/>
            <person name="Li G."/>
            <person name="Viehrig K."/>
            <person name="Ye F."/>
            <person name="Su P."/>
            <person name="Kiefer A.F."/>
            <person name="Nichols A."/>
            <person name="Cepeda A.J."/>
            <person name="Yan W."/>
            <person name="Fan B."/>
            <person name="Jiang Y."/>
            <person name="Adhikari A."/>
            <person name="Zheng C.-J."/>
            <person name="Schuster L."/>
            <person name="Cowan T.M."/>
            <person name="Smanski M.J."/>
            <person name="Chevrette M.G."/>
            <person name="De Carvalho L.P.S."/>
            <person name="Shen B."/>
        </authorList>
    </citation>
    <scope>NUCLEOTIDE SEQUENCE [LARGE SCALE GENOMIC DNA]</scope>
    <source>
        <strain evidence="1 2">NPDC006286</strain>
    </source>
</reference>
<evidence type="ECO:0000313" key="1">
    <source>
        <dbReference type="EMBL" id="MEU0156098.1"/>
    </source>
</evidence>
<proteinExistence type="predicted"/>
<gene>
    <name evidence="1" type="ORF">ABZ071_30230</name>
</gene>
<dbReference type="Proteomes" id="UP001550348">
    <property type="component" value="Unassembled WGS sequence"/>
</dbReference>